<accession>A0A2K1PY48</accession>
<name>A0A2K1PY48_9GAMM</name>
<comment type="caution">
    <text evidence="1">The sequence shown here is derived from an EMBL/GenBank/DDBJ whole genome shotgun (WGS) entry which is preliminary data.</text>
</comment>
<proteinExistence type="predicted"/>
<dbReference type="EMBL" id="NPZB01000002">
    <property type="protein sequence ID" value="PNS07709.1"/>
    <property type="molecule type" value="Genomic_DNA"/>
</dbReference>
<organism evidence="1 2">
    <name type="scientific">Solilutibacter silvestris</name>
    <dbReference type="NCBI Taxonomy" id="1645665"/>
    <lineage>
        <taxon>Bacteria</taxon>
        <taxon>Pseudomonadati</taxon>
        <taxon>Pseudomonadota</taxon>
        <taxon>Gammaproteobacteria</taxon>
        <taxon>Lysobacterales</taxon>
        <taxon>Lysobacteraceae</taxon>
        <taxon>Solilutibacter</taxon>
    </lineage>
</organism>
<evidence type="ECO:0000313" key="1">
    <source>
        <dbReference type="EMBL" id="PNS07709.1"/>
    </source>
</evidence>
<gene>
    <name evidence="1" type="ORF">Lysil_1885</name>
</gene>
<evidence type="ECO:0000313" key="2">
    <source>
        <dbReference type="Proteomes" id="UP000236220"/>
    </source>
</evidence>
<protein>
    <submittedName>
        <fullName evidence="1">Uncharacterized protein</fullName>
    </submittedName>
</protein>
<dbReference type="Proteomes" id="UP000236220">
    <property type="component" value="Unassembled WGS sequence"/>
</dbReference>
<dbReference type="OrthoDB" id="5976043at2"/>
<reference evidence="1 2" key="1">
    <citation type="submission" date="2017-08" db="EMBL/GenBank/DDBJ databases">
        <title>Lysobacter sylvestris genome.</title>
        <authorList>
            <person name="Zhang D.-C."/>
            <person name="Albuquerque L."/>
            <person name="Franca L."/>
            <person name="Froufe H.J.C."/>
            <person name="Barroso C."/>
            <person name="Egas C."/>
            <person name="Da Costa M."/>
            <person name="Margesin R."/>
        </authorList>
    </citation>
    <scope>NUCLEOTIDE SEQUENCE [LARGE SCALE GENOMIC DNA]</scope>
    <source>
        <strain evidence="1 2">AM20-91</strain>
    </source>
</reference>
<sequence>MDPISLEDLALLDVLHRIDQRIELTHGDCEIRQRMVESGLIEDDEFGLRLTTAGIELCKSLQHRVAADAQAEKVLQQRAQATASPDSV</sequence>
<keyword evidence="2" id="KW-1185">Reference proteome</keyword>
<dbReference type="AlphaFoldDB" id="A0A2K1PY48"/>
<dbReference type="RefSeq" id="WP_103075386.1">
    <property type="nucleotide sequence ID" value="NZ_NPZB01000002.1"/>
</dbReference>